<dbReference type="EMBL" id="FMBM01000001">
    <property type="protein sequence ID" value="SCC77973.1"/>
    <property type="molecule type" value="Genomic_DNA"/>
</dbReference>
<feature type="domain" description="HTH araC/xylS-type" evidence="3">
    <location>
        <begin position="231"/>
        <end position="329"/>
    </location>
</feature>
<accession>A0ABY0K4I9</accession>
<proteinExistence type="predicted"/>
<evidence type="ECO:0000256" key="2">
    <source>
        <dbReference type="ARBA" id="ARBA00023163"/>
    </source>
</evidence>
<evidence type="ECO:0000256" key="1">
    <source>
        <dbReference type="ARBA" id="ARBA00023015"/>
    </source>
</evidence>
<dbReference type="Pfam" id="PF12833">
    <property type="entry name" value="HTH_18"/>
    <property type="match status" value="1"/>
</dbReference>
<dbReference type="PANTHER" id="PTHR43130:SF3">
    <property type="entry name" value="HTH-TYPE TRANSCRIPTIONAL REGULATOR RV1931C"/>
    <property type="match status" value="1"/>
</dbReference>
<dbReference type="Proteomes" id="UP000182800">
    <property type="component" value="Unassembled WGS sequence"/>
</dbReference>
<evidence type="ECO:0000259" key="3">
    <source>
        <dbReference type="PROSITE" id="PS01124"/>
    </source>
</evidence>
<dbReference type="InterPro" id="IPR009057">
    <property type="entry name" value="Homeodomain-like_sf"/>
</dbReference>
<gene>
    <name evidence="4" type="ORF">GA0071312_0006</name>
    <name evidence="5" type="ORF">GA0071312_1313</name>
</gene>
<dbReference type="InterPro" id="IPR002818">
    <property type="entry name" value="DJ-1/PfpI"/>
</dbReference>
<dbReference type="Gene3D" id="3.40.50.880">
    <property type="match status" value="1"/>
</dbReference>
<keyword evidence="1" id="KW-0805">Transcription regulation</keyword>
<evidence type="ECO:0000313" key="4">
    <source>
        <dbReference type="EMBL" id="SCC77973.1"/>
    </source>
</evidence>
<dbReference type="InterPro" id="IPR052158">
    <property type="entry name" value="INH-QAR"/>
</dbReference>
<reference evidence="4 6" key="1">
    <citation type="submission" date="2016-08" db="EMBL/GenBank/DDBJ databases">
        <authorList>
            <person name="Varghese N."/>
            <person name="Submissions Spin"/>
        </authorList>
    </citation>
    <scope>NUCLEOTIDE SEQUENCE [LARGE SCALE GENOMIC DNA]</scope>
    <source>
        <strain evidence="4 6">HL-109</strain>
    </source>
</reference>
<dbReference type="NCBIfam" id="NF006902">
    <property type="entry name" value="PRK09393.1"/>
    <property type="match status" value="1"/>
</dbReference>
<dbReference type="Pfam" id="PF01965">
    <property type="entry name" value="DJ-1_PfpI"/>
    <property type="match status" value="1"/>
</dbReference>
<name>A0ABY0K4I9_9HYPH</name>
<dbReference type="SUPFAM" id="SSF46689">
    <property type="entry name" value="Homeodomain-like"/>
    <property type="match status" value="2"/>
</dbReference>
<dbReference type="Gene3D" id="1.10.10.60">
    <property type="entry name" value="Homeodomain-like"/>
    <property type="match status" value="1"/>
</dbReference>
<protein>
    <submittedName>
        <fullName evidence="4">AraC family transcriptional regulator, transcriptional activator FtrA</fullName>
    </submittedName>
    <submittedName>
        <fullName evidence="5">Transcriptional regulator, AraC family with amidase-like domain</fullName>
    </submittedName>
</protein>
<sequence>MHAPVRRGGKQGPSCRRGAAPSVCILAYDGLCTFEFGIAVEVFGLPRPEFDKWYRFAVVAGEPGPLQAMGGIRVDAPYDPDKIKTADLIVIPGWRSADAPVPHALCSALRHAHSAGARIATICSGVFVAAACGLLDNRCVTTHWRYLDTLRTLYPGINVDGDVLYIDEGDVLTSAGSAAGLDLCLHIVRRDFGVEAANSVARRLVLPAHREGGQKQFVPRPVARNRGHRLNAVLDRIRTQLDEAWPVARMADEAGMSTRTLMRRMREATGRTPQNWLAAERVAHAVSLLEGGNADLQDVAGACGFNSVESLRHHFRIIKGRPPTWYRAHFSCMENRGPFETNPVSRATRR</sequence>
<dbReference type="EMBL" id="FMBM01000002">
    <property type="protein sequence ID" value="SCC80173.1"/>
    <property type="molecule type" value="Genomic_DNA"/>
</dbReference>
<dbReference type="InterPro" id="IPR029062">
    <property type="entry name" value="Class_I_gatase-like"/>
</dbReference>
<dbReference type="InterPro" id="IPR018060">
    <property type="entry name" value="HTH_AraC"/>
</dbReference>
<keyword evidence="6" id="KW-1185">Reference proteome</keyword>
<evidence type="ECO:0000313" key="6">
    <source>
        <dbReference type="Proteomes" id="UP000182800"/>
    </source>
</evidence>
<dbReference type="SUPFAM" id="SSF52317">
    <property type="entry name" value="Class I glutamine amidotransferase-like"/>
    <property type="match status" value="1"/>
</dbReference>
<evidence type="ECO:0000313" key="5">
    <source>
        <dbReference type="EMBL" id="SCC80173.1"/>
    </source>
</evidence>
<dbReference type="CDD" id="cd03137">
    <property type="entry name" value="GATase1_AraC_1"/>
    <property type="match status" value="1"/>
</dbReference>
<comment type="caution">
    <text evidence="4">The sequence shown here is derived from an EMBL/GenBank/DDBJ whole genome shotgun (WGS) entry which is preliminary data.</text>
</comment>
<organism evidence="4 6">
    <name type="scientific">Saliniramus fredricksonii</name>
    <dbReference type="NCBI Taxonomy" id="1653334"/>
    <lineage>
        <taxon>Bacteria</taxon>
        <taxon>Pseudomonadati</taxon>
        <taxon>Pseudomonadota</taxon>
        <taxon>Alphaproteobacteria</taxon>
        <taxon>Hyphomicrobiales</taxon>
        <taxon>Salinarimonadaceae</taxon>
        <taxon>Saliniramus</taxon>
    </lineage>
</organism>
<dbReference type="PANTHER" id="PTHR43130">
    <property type="entry name" value="ARAC-FAMILY TRANSCRIPTIONAL REGULATOR"/>
    <property type="match status" value="1"/>
</dbReference>
<dbReference type="RefSeq" id="WP_074443109.1">
    <property type="nucleotide sequence ID" value="NZ_FMBM01000001.1"/>
</dbReference>
<dbReference type="PROSITE" id="PS01124">
    <property type="entry name" value="HTH_ARAC_FAMILY_2"/>
    <property type="match status" value="1"/>
</dbReference>
<dbReference type="SMART" id="SM00342">
    <property type="entry name" value="HTH_ARAC"/>
    <property type="match status" value="1"/>
</dbReference>
<keyword evidence="2" id="KW-0804">Transcription</keyword>